<proteinExistence type="predicted"/>
<evidence type="ECO:0000256" key="1">
    <source>
        <dbReference type="SAM" id="Coils"/>
    </source>
</evidence>
<accession>A0A7X9IJP1</accession>
<dbReference type="InterPro" id="IPR027417">
    <property type="entry name" value="P-loop_NTPase"/>
</dbReference>
<protein>
    <submittedName>
        <fullName evidence="2">AAA family ATPase</fullName>
    </submittedName>
</protein>
<evidence type="ECO:0000313" key="2">
    <source>
        <dbReference type="EMBL" id="NMC62322.1"/>
    </source>
</evidence>
<feature type="coiled-coil region" evidence="1">
    <location>
        <begin position="199"/>
        <end position="226"/>
    </location>
</feature>
<feature type="non-terminal residue" evidence="2">
    <location>
        <position position="369"/>
    </location>
</feature>
<evidence type="ECO:0000313" key="3">
    <source>
        <dbReference type="Proteomes" id="UP000524246"/>
    </source>
</evidence>
<dbReference type="AlphaFoldDB" id="A0A7X9IJP1"/>
<keyword evidence="1" id="KW-0175">Coiled coil</keyword>
<dbReference type="EMBL" id="JAAZON010000166">
    <property type="protein sequence ID" value="NMC62322.1"/>
    <property type="molecule type" value="Genomic_DNA"/>
</dbReference>
<name>A0A7X9IJP1_9DELT</name>
<gene>
    <name evidence="2" type="ORF">GYA55_04070</name>
</gene>
<reference evidence="2 3" key="1">
    <citation type="journal article" date="2020" name="Biotechnol. Biofuels">
        <title>New insights from the biogas microbiome by comprehensive genome-resolved metagenomics of nearly 1600 species originating from multiple anaerobic digesters.</title>
        <authorList>
            <person name="Campanaro S."/>
            <person name="Treu L."/>
            <person name="Rodriguez-R L.M."/>
            <person name="Kovalovszki A."/>
            <person name="Ziels R.M."/>
            <person name="Maus I."/>
            <person name="Zhu X."/>
            <person name="Kougias P.G."/>
            <person name="Basile A."/>
            <person name="Luo G."/>
            <person name="Schluter A."/>
            <person name="Konstantinidis K.T."/>
            <person name="Angelidaki I."/>
        </authorList>
    </citation>
    <scope>NUCLEOTIDE SEQUENCE [LARGE SCALE GENOMIC DNA]</scope>
    <source>
        <strain evidence="2">AS27yjCOA_65</strain>
    </source>
</reference>
<organism evidence="2 3">
    <name type="scientific">SAR324 cluster bacterium</name>
    <dbReference type="NCBI Taxonomy" id="2024889"/>
    <lineage>
        <taxon>Bacteria</taxon>
        <taxon>Deltaproteobacteria</taxon>
        <taxon>SAR324 cluster</taxon>
    </lineage>
</organism>
<dbReference type="Gene3D" id="3.40.50.300">
    <property type="entry name" value="P-loop containing nucleotide triphosphate hydrolases"/>
    <property type="match status" value="1"/>
</dbReference>
<comment type="caution">
    <text evidence="2">The sequence shown here is derived from an EMBL/GenBank/DDBJ whole genome shotgun (WGS) entry which is preliminary data.</text>
</comment>
<dbReference type="Proteomes" id="UP000524246">
    <property type="component" value="Unassembled WGS sequence"/>
</dbReference>
<sequence>MSFQILDIVLYSKKGESRVVQLQPGALNIITGASKTGKTALIEIIDYCLGSSECYIPEGIIRRSTSWVGLRLLVDKGEVFVARRVPKPGVKTSFEIYYDVQTKIDIPSLNQLKTTTNLQTLELLLSKHVGIGENIHEPPEGQTRKSLQANIRHALFFNFQQQSEIISNKHLFHKQSEEWIPQAIRDVLPFFLGAVDEDYIRKMDKLRQLKGNLRLLERKQMEFEAVRGSVLTKAHLLLSESQNLGLFPVSDLPQTWDECVTALREIRQESVNPDKEVLIEDDEFERLQQERAHLIEDYKLLKTELEAAKSLDTDRSSYAIESKEQVARLSTIGLFQGNDENLVVCPVCQSELKNDALPNVSQLRSALSK</sequence>